<feature type="compositionally biased region" description="Low complexity" evidence="1">
    <location>
        <begin position="65"/>
        <end position="80"/>
    </location>
</feature>
<feature type="compositionally biased region" description="Polar residues" evidence="1">
    <location>
        <begin position="608"/>
        <end position="618"/>
    </location>
</feature>
<dbReference type="InterPro" id="IPR002989">
    <property type="entry name" value="Mycobac_pentapep"/>
</dbReference>
<evidence type="ECO:0000313" key="2">
    <source>
        <dbReference type="EMBL" id="KAF2168594.1"/>
    </source>
</evidence>
<dbReference type="Proteomes" id="UP000799537">
    <property type="component" value="Unassembled WGS sequence"/>
</dbReference>
<feature type="compositionally biased region" description="Low complexity" evidence="1">
    <location>
        <begin position="572"/>
        <end position="584"/>
    </location>
</feature>
<evidence type="ECO:0000313" key="3">
    <source>
        <dbReference type="Proteomes" id="UP000799537"/>
    </source>
</evidence>
<feature type="compositionally biased region" description="Polar residues" evidence="1">
    <location>
        <begin position="455"/>
        <end position="494"/>
    </location>
</feature>
<accession>A0A6A6CN91</accession>
<keyword evidence="3" id="KW-1185">Reference proteome</keyword>
<feature type="compositionally biased region" description="Polar residues" evidence="1">
    <location>
        <begin position="416"/>
        <end position="425"/>
    </location>
</feature>
<dbReference type="AlphaFoldDB" id="A0A6A6CN91"/>
<feature type="compositionally biased region" description="Low complexity" evidence="1">
    <location>
        <begin position="372"/>
        <end position="384"/>
    </location>
</feature>
<feature type="compositionally biased region" description="Polar residues" evidence="1">
    <location>
        <begin position="548"/>
        <end position="571"/>
    </location>
</feature>
<proteinExistence type="predicted"/>
<feature type="compositionally biased region" description="Basic and acidic residues" evidence="1">
    <location>
        <begin position="508"/>
        <end position="519"/>
    </location>
</feature>
<dbReference type="Pfam" id="PF01469">
    <property type="entry name" value="Pentapeptide_2"/>
    <property type="match status" value="1"/>
</dbReference>
<dbReference type="EMBL" id="ML993590">
    <property type="protein sequence ID" value="KAF2168594.1"/>
    <property type="molecule type" value="Genomic_DNA"/>
</dbReference>
<dbReference type="GeneID" id="54559085"/>
<evidence type="ECO:0000256" key="1">
    <source>
        <dbReference type="SAM" id="MobiDB-lite"/>
    </source>
</evidence>
<feature type="compositionally biased region" description="Polar residues" evidence="1">
    <location>
        <begin position="520"/>
        <end position="539"/>
    </location>
</feature>
<dbReference type="OrthoDB" id="3638668at2759"/>
<gene>
    <name evidence="2" type="ORF">M409DRAFT_21343</name>
</gene>
<name>A0A6A6CN91_ZASCE</name>
<feature type="region of interest" description="Disordered" evidence="1">
    <location>
        <begin position="1099"/>
        <end position="1128"/>
    </location>
</feature>
<feature type="region of interest" description="Disordered" evidence="1">
    <location>
        <begin position="27"/>
        <end position="143"/>
    </location>
</feature>
<sequence length="1264" mass="135928">MCRWVQHHYGACRHQDTFLEAFCPDSTAVTTSPPDKKARRNTLAPGSFWTPDEGERPTGGDRARGQAGSSGSAGASSSTSRPPPSTSNKRSSKHRNVLSKTFPEHSFTPIPEETAEDIASLEQQRQNRRQPKPPSPRRFSEQAQTDMAGLAPFGKSTFRHLMGGAGSSQLATPVTTAKHHNGPQEMTPDLNQQGGSLRIRQSGIRDRSDESYDLPHSNEILQHITQSCGGDFTPSRIGTDPLRESSCGSDVQQFATHDAASNPRDSIDAIERDLDLMKTEITTLRVGESKQPPSMEEFPQLPSLRSKIPVPQAEAPPEEPVYHSRAAALQARHERQEKEKRERLAREKLERERASPERPPGAEQFPGLGTPSSTSSQRTALSSAGSRGGRKTSWATIASSGMKAAVENNAPGKRSSIGSAGVSTVSASRTSRGSISSFNSPQPVKAVPNAGADPQLTSSEVGDSSVIISPQKSRINTPSVGTVKPSQSTCTLGKQSPRFAQPTQATTRRVDETLRKDSTTSKASPEGSPTKSTRTLTQSPKKRAALPSNWTLSPDSSPSKQSFVTTLGSIHSSPSRSRDAPSSPETKAPSPAHSKADSPEQGLRKKTSSYMSPTKATAQRTIETLGQETIKQSPPRLSKAAAKIDTNVSPATAIMSPMENTPPLVAPLSGSTLRSGSPVGFEQLNITERVMQQLRTGRPPPLADVPDMTPAGTATRTASSSTASVFNSPIAKSGRSSRRATVGSPIAEMVAAKAREAGFPQVANTTVKRRGSHGHLLTPIVKRLGKEGLLRFQEGPLASVPEQALQSDLLAMDRSNLPPSLPTMPMAVEPGGRVVAPTVLPPHMVREMSQAAAHNPFWNLANAALTAAGIRPPNPTTGFLRATAEEFKPMGQLQNVGQQNVGKQDVEQQNVGQQNVGQQNVGQQNVGQLNVGQQIDPLQRQDMLGYHSKRDWDNLDPAMKETIRMSRQVNIPGGRMAPVRRPHDISHEVLHGTSHSAYLSPGPVVNNPSVPGPQDWLPTRLHQAAGMNQAAVVPLPPSPTIPSNENKNVFIGKPTPDPYVVETGAVLKPELNQATNSIQWFKEAADGSKEIIHFGRAAAPDAGTPEISPTSNDTSPPKFFTPSPGSARRWRIGSLHDNKYGWKGGDGLEISFRGSGSNAERDPNPPSDVNFGNNQDVRGPNFNNGARFIGGEKNDGSDSPPLAPRSREQWAKLMGYERVPCRTLKFEAREAVPRPPLWPGDRYGPFGFCKPCYPMDVPGQRFTA</sequence>
<dbReference type="RefSeq" id="XP_033669483.1">
    <property type="nucleotide sequence ID" value="XM_033805813.1"/>
</dbReference>
<feature type="compositionally biased region" description="Polar residues" evidence="1">
    <location>
        <begin position="1170"/>
        <end position="1184"/>
    </location>
</feature>
<organism evidence="2 3">
    <name type="scientific">Zasmidium cellare ATCC 36951</name>
    <dbReference type="NCBI Taxonomy" id="1080233"/>
    <lineage>
        <taxon>Eukaryota</taxon>
        <taxon>Fungi</taxon>
        <taxon>Dikarya</taxon>
        <taxon>Ascomycota</taxon>
        <taxon>Pezizomycotina</taxon>
        <taxon>Dothideomycetes</taxon>
        <taxon>Dothideomycetidae</taxon>
        <taxon>Mycosphaerellales</taxon>
        <taxon>Mycosphaerellaceae</taxon>
        <taxon>Zasmidium</taxon>
    </lineage>
</organism>
<feature type="compositionally biased region" description="Basic and acidic residues" evidence="1">
    <location>
        <begin position="331"/>
        <end position="356"/>
    </location>
</feature>
<feature type="compositionally biased region" description="Low complexity" evidence="1">
    <location>
        <begin position="426"/>
        <end position="440"/>
    </location>
</feature>
<feature type="region of interest" description="Disordered" evidence="1">
    <location>
        <begin position="175"/>
        <end position="194"/>
    </location>
</feature>
<feature type="region of interest" description="Disordered" evidence="1">
    <location>
        <begin position="283"/>
        <end position="618"/>
    </location>
</feature>
<feature type="region of interest" description="Disordered" evidence="1">
    <location>
        <begin position="1151"/>
        <end position="1204"/>
    </location>
</feature>
<feature type="compositionally biased region" description="Basic and acidic residues" evidence="1">
    <location>
        <begin position="53"/>
        <end position="64"/>
    </location>
</feature>
<reference evidence="2" key="1">
    <citation type="journal article" date="2020" name="Stud. Mycol.">
        <title>101 Dothideomycetes genomes: a test case for predicting lifestyles and emergence of pathogens.</title>
        <authorList>
            <person name="Haridas S."/>
            <person name="Albert R."/>
            <person name="Binder M."/>
            <person name="Bloem J."/>
            <person name="Labutti K."/>
            <person name="Salamov A."/>
            <person name="Andreopoulos B."/>
            <person name="Baker S."/>
            <person name="Barry K."/>
            <person name="Bills G."/>
            <person name="Bluhm B."/>
            <person name="Cannon C."/>
            <person name="Castanera R."/>
            <person name="Culley D."/>
            <person name="Daum C."/>
            <person name="Ezra D."/>
            <person name="Gonzalez J."/>
            <person name="Henrissat B."/>
            <person name="Kuo A."/>
            <person name="Liang C."/>
            <person name="Lipzen A."/>
            <person name="Lutzoni F."/>
            <person name="Magnuson J."/>
            <person name="Mondo S."/>
            <person name="Nolan M."/>
            <person name="Ohm R."/>
            <person name="Pangilinan J."/>
            <person name="Park H.-J."/>
            <person name="Ramirez L."/>
            <person name="Alfaro M."/>
            <person name="Sun H."/>
            <person name="Tritt A."/>
            <person name="Yoshinaga Y."/>
            <person name="Zwiers L.-H."/>
            <person name="Turgeon B."/>
            <person name="Goodwin S."/>
            <person name="Spatafora J."/>
            <person name="Crous P."/>
            <person name="Grigoriev I."/>
        </authorList>
    </citation>
    <scope>NUCLEOTIDE SEQUENCE</scope>
    <source>
        <strain evidence="2">ATCC 36951</strain>
    </source>
</reference>
<protein>
    <submittedName>
        <fullName evidence="2">Uncharacterized protein</fullName>
    </submittedName>
</protein>